<dbReference type="EMBL" id="BPVZ01000048">
    <property type="protein sequence ID" value="GKV17668.1"/>
    <property type="molecule type" value="Genomic_DNA"/>
</dbReference>
<gene>
    <name evidence="1" type="ORF">SLEP1_g28139</name>
</gene>
<sequence>MDMILKCFLQLWGRIAVQHYMYYAIDCGCHEFYCKWWRLVSYFRIEFAAS</sequence>
<protein>
    <submittedName>
        <fullName evidence="1">Uncharacterized protein</fullName>
    </submittedName>
</protein>
<dbReference type="Proteomes" id="UP001054252">
    <property type="component" value="Unassembled WGS sequence"/>
</dbReference>
<accession>A0AAV5JYR8</accession>
<reference evidence="1 2" key="1">
    <citation type="journal article" date="2021" name="Commun. Biol.">
        <title>The genome of Shorea leprosula (Dipterocarpaceae) highlights the ecological relevance of drought in aseasonal tropical rainforests.</title>
        <authorList>
            <person name="Ng K.K.S."/>
            <person name="Kobayashi M.J."/>
            <person name="Fawcett J.A."/>
            <person name="Hatakeyama M."/>
            <person name="Paape T."/>
            <person name="Ng C.H."/>
            <person name="Ang C.C."/>
            <person name="Tnah L.H."/>
            <person name="Lee C.T."/>
            <person name="Nishiyama T."/>
            <person name="Sese J."/>
            <person name="O'Brien M.J."/>
            <person name="Copetti D."/>
            <person name="Mohd Noor M.I."/>
            <person name="Ong R.C."/>
            <person name="Putra M."/>
            <person name="Sireger I.Z."/>
            <person name="Indrioko S."/>
            <person name="Kosugi Y."/>
            <person name="Izuno A."/>
            <person name="Isagi Y."/>
            <person name="Lee S.L."/>
            <person name="Shimizu K.K."/>
        </authorList>
    </citation>
    <scope>NUCLEOTIDE SEQUENCE [LARGE SCALE GENOMIC DNA]</scope>
    <source>
        <strain evidence="1">214</strain>
    </source>
</reference>
<organism evidence="1 2">
    <name type="scientific">Rubroshorea leprosula</name>
    <dbReference type="NCBI Taxonomy" id="152421"/>
    <lineage>
        <taxon>Eukaryota</taxon>
        <taxon>Viridiplantae</taxon>
        <taxon>Streptophyta</taxon>
        <taxon>Embryophyta</taxon>
        <taxon>Tracheophyta</taxon>
        <taxon>Spermatophyta</taxon>
        <taxon>Magnoliopsida</taxon>
        <taxon>eudicotyledons</taxon>
        <taxon>Gunneridae</taxon>
        <taxon>Pentapetalae</taxon>
        <taxon>rosids</taxon>
        <taxon>malvids</taxon>
        <taxon>Malvales</taxon>
        <taxon>Dipterocarpaceae</taxon>
        <taxon>Rubroshorea</taxon>
    </lineage>
</organism>
<name>A0AAV5JYR8_9ROSI</name>
<evidence type="ECO:0000313" key="1">
    <source>
        <dbReference type="EMBL" id="GKV17668.1"/>
    </source>
</evidence>
<dbReference type="AlphaFoldDB" id="A0AAV5JYR8"/>
<evidence type="ECO:0000313" key="2">
    <source>
        <dbReference type="Proteomes" id="UP001054252"/>
    </source>
</evidence>
<comment type="caution">
    <text evidence="1">The sequence shown here is derived from an EMBL/GenBank/DDBJ whole genome shotgun (WGS) entry which is preliminary data.</text>
</comment>
<keyword evidence="2" id="KW-1185">Reference proteome</keyword>
<proteinExistence type="predicted"/>